<dbReference type="EMBL" id="DS547114">
    <property type="protein sequence ID" value="EDR05208.1"/>
    <property type="molecule type" value="Genomic_DNA"/>
</dbReference>
<dbReference type="Proteomes" id="UP000001194">
    <property type="component" value="Unassembled WGS sequence"/>
</dbReference>
<reference evidence="3 4" key="1">
    <citation type="journal article" date="2008" name="Nature">
        <title>The genome of Laccaria bicolor provides insights into mycorrhizal symbiosis.</title>
        <authorList>
            <person name="Martin F."/>
            <person name="Aerts A."/>
            <person name="Ahren D."/>
            <person name="Brun A."/>
            <person name="Danchin E.G.J."/>
            <person name="Duchaussoy F."/>
            <person name="Gibon J."/>
            <person name="Kohler A."/>
            <person name="Lindquist E."/>
            <person name="Pereda V."/>
            <person name="Salamov A."/>
            <person name="Shapiro H.J."/>
            <person name="Wuyts J."/>
            <person name="Blaudez D."/>
            <person name="Buee M."/>
            <person name="Brokstein P."/>
            <person name="Canbaeck B."/>
            <person name="Cohen D."/>
            <person name="Courty P.E."/>
            <person name="Coutinho P.M."/>
            <person name="Delaruelle C."/>
            <person name="Detter J.C."/>
            <person name="Deveau A."/>
            <person name="DiFazio S."/>
            <person name="Duplessis S."/>
            <person name="Fraissinet-Tachet L."/>
            <person name="Lucic E."/>
            <person name="Frey-Klett P."/>
            <person name="Fourrey C."/>
            <person name="Feussner I."/>
            <person name="Gay G."/>
            <person name="Grimwood J."/>
            <person name="Hoegger P.J."/>
            <person name="Jain P."/>
            <person name="Kilaru S."/>
            <person name="Labbe J."/>
            <person name="Lin Y.C."/>
            <person name="Legue V."/>
            <person name="Le Tacon F."/>
            <person name="Marmeisse R."/>
            <person name="Melayah D."/>
            <person name="Montanini B."/>
            <person name="Muratet M."/>
            <person name="Nehls U."/>
            <person name="Niculita-Hirzel H."/>
            <person name="Oudot-Le Secq M.P."/>
            <person name="Peter M."/>
            <person name="Quesneville H."/>
            <person name="Rajashekar B."/>
            <person name="Reich M."/>
            <person name="Rouhier N."/>
            <person name="Schmutz J."/>
            <person name="Yin T."/>
            <person name="Chalot M."/>
            <person name="Henrissat B."/>
            <person name="Kuees U."/>
            <person name="Lucas S."/>
            <person name="Van de Peer Y."/>
            <person name="Podila G.K."/>
            <person name="Polle A."/>
            <person name="Pukkila P.J."/>
            <person name="Richardson P.M."/>
            <person name="Rouze P."/>
            <person name="Sanders I.R."/>
            <person name="Stajich J.E."/>
            <person name="Tunlid A."/>
            <person name="Tuskan G."/>
            <person name="Grigoriev I.V."/>
        </authorList>
    </citation>
    <scope>NUCLEOTIDE SEQUENCE [LARGE SCALE GENOMIC DNA]</scope>
    <source>
        <strain evidence="4">S238N-H82 / ATCC MYA-4686</strain>
    </source>
</reference>
<dbReference type="KEGG" id="lbc:LACBIDRAFT_329866"/>
<accession>B0DJH5</accession>
<keyword evidence="4" id="KW-1185">Reference proteome</keyword>
<evidence type="ECO:0000256" key="1">
    <source>
        <dbReference type="SAM" id="Phobius"/>
    </source>
</evidence>
<feature type="transmembrane region" description="Helical" evidence="1">
    <location>
        <begin position="85"/>
        <end position="102"/>
    </location>
</feature>
<feature type="chain" id="PRO_5002747241" evidence="2">
    <location>
        <begin position="30"/>
        <end position="212"/>
    </location>
</feature>
<proteinExistence type="predicted"/>
<protein>
    <submittedName>
        <fullName evidence="3">Predicted protein</fullName>
    </submittedName>
</protein>
<dbReference type="HOGENOM" id="CLU_112976_0_0_1"/>
<organism evidence="4">
    <name type="scientific">Laccaria bicolor (strain S238N-H82 / ATCC MYA-4686)</name>
    <name type="common">Bicoloured deceiver</name>
    <name type="synonym">Laccaria laccata var. bicolor</name>
    <dbReference type="NCBI Taxonomy" id="486041"/>
    <lineage>
        <taxon>Eukaryota</taxon>
        <taxon>Fungi</taxon>
        <taxon>Dikarya</taxon>
        <taxon>Basidiomycota</taxon>
        <taxon>Agaricomycotina</taxon>
        <taxon>Agaricomycetes</taxon>
        <taxon>Agaricomycetidae</taxon>
        <taxon>Agaricales</taxon>
        <taxon>Agaricineae</taxon>
        <taxon>Hydnangiaceae</taxon>
        <taxon>Laccaria</taxon>
    </lineage>
</organism>
<feature type="signal peptide" evidence="2">
    <location>
        <begin position="1"/>
        <end position="29"/>
    </location>
</feature>
<keyword evidence="1" id="KW-1133">Transmembrane helix</keyword>
<dbReference type="OrthoDB" id="3035114at2759"/>
<dbReference type="InParanoid" id="B0DJH5"/>
<evidence type="ECO:0000256" key="2">
    <source>
        <dbReference type="SAM" id="SignalP"/>
    </source>
</evidence>
<evidence type="ECO:0000313" key="4">
    <source>
        <dbReference type="Proteomes" id="UP000001194"/>
    </source>
</evidence>
<name>B0DJH5_LACBS</name>
<dbReference type="AlphaFoldDB" id="B0DJH5"/>
<evidence type="ECO:0000313" key="3">
    <source>
        <dbReference type="EMBL" id="EDR05208.1"/>
    </source>
</evidence>
<gene>
    <name evidence="3" type="ORF">LACBIDRAFT_329866</name>
</gene>
<sequence length="212" mass="24095">MSTLQGFNKFTSAAAQILTVVLGLRQTGCLPSPGANAYGKREINDYSKTFSPHLTESMFSTLQEYHQAIISAAWMIILSLIPQDLVRVGAIFLGFLICVHAVRPRTLMKTLQLRLSSLEEKLQDAVDSGIMRQSDASFTNQFTKDIGRIRYMTYELYERTLIKSGGILQEVKAVWEGLSFKINECIRDVDALERDLEINRAKILKNHYRSWK</sequence>
<dbReference type="RefSeq" id="XP_001884173.1">
    <property type="nucleotide sequence ID" value="XM_001884138.1"/>
</dbReference>
<dbReference type="GeneID" id="6079851"/>
<keyword evidence="2" id="KW-0732">Signal</keyword>
<keyword evidence="1" id="KW-0472">Membrane</keyword>
<keyword evidence="1" id="KW-0812">Transmembrane</keyword>